<protein>
    <submittedName>
        <fullName evidence="1">Uncharacterized protein</fullName>
    </submittedName>
</protein>
<evidence type="ECO:0000313" key="1">
    <source>
        <dbReference type="EMBL" id="MBA0717872.1"/>
    </source>
</evidence>
<accession>A0A7J9A214</accession>
<dbReference type="EMBL" id="JABEZV010000008">
    <property type="protein sequence ID" value="MBA0717872.1"/>
    <property type="molecule type" value="Genomic_DNA"/>
</dbReference>
<keyword evidence="2" id="KW-1185">Reference proteome</keyword>
<organism evidence="1 2">
    <name type="scientific">Gossypium laxum</name>
    <dbReference type="NCBI Taxonomy" id="34288"/>
    <lineage>
        <taxon>Eukaryota</taxon>
        <taxon>Viridiplantae</taxon>
        <taxon>Streptophyta</taxon>
        <taxon>Embryophyta</taxon>
        <taxon>Tracheophyta</taxon>
        <taxon>Spermatophyta</taxon>
        <taxon>Magnoliopsida</taxon>
        <taxon>eudicotyledons</taxon>
        <taxon>Gunneridae</taxon>
        <taxon>Pentapetalae</taxon>
        <taxon>rosids</taxon>
        <taxon>malvids</taxon>
        <taxon>Malvales</taxon>
        <taxon>Malvaceae</taxon>
        <taxon>Malvoideae</taxon>
        <taxon>Gossypium</taxon>
    </lineage>
</organism>
<evidence type="ECO:0000313" key="2">
    <source>
        <dbReference type="Proteomes" id="UP000593574"/>
    </source>
</evidence>
<reference evidence="1 2" key="1">
    <citation type="journal article" date="2019" name="Genome Biol. Evol.">
        <title>Insights into the evolution of the New World diploid cottons (Gossypium, subgenus Houzingenia) based on genome sequencing.</title>
        <authorList>
            <person name="Grover C.E."/>
            <person name="Arick M.A. 2nd"/>
            <person name="Thrash A."/>
            <person name="Conover J.L."/>
            <person name="Sanders W.S."/>
            <person name="Peterson D.G."/>
            <person name="Frelichowski J.E."/>
            <person name="Scheffler J.A."/>
            <person name="Scheffler B.E."/>
            <person name="Wendel J.F."/>
        </authorList>
    </citation>
    <scope>NUCLEOTIDE SEQUENCE [LARGE SCALE GENOMIC DNA]</scope>
    <source>
        <strain evidence="1">4</strain>
        <tissue evidence="1">Leaf</tissue>
    </source>
</reference>
<comment type="caution">
    <text evidence="1">The sequence shown here is derived from an EMBL/GenBank/DDBJ whole genome shotgun (WGS) entry which is preliminary data.</text>
</comment>
<name>A0A7J9A214_9ROSI</name>
<proteinExistence type="predicted"/>
<dbReference type="Proteomes" id="UP000593574">
    <property type="component" value="Unassembled WGS sequence"/>
</dbReference>
<sequence>MKRFTVGAMTTPEYYGW</sequence>
<gene>
    <name evidence="1" type="ORF">Golax_005650</name>
</gene>
<dbReference type="AlphaFoldDB" id="A0A7J9A214"/>